<accession>A0AAV5HWC2</accession>
<evidence type="ECO:0000313" key="3">
    <source>
        <dbReference type="Proteomes" id="UP001054252"/>
    </source>
</evidence>
<feature type="transmembrane region" description="Helical" evidence="1">
    <location>
        <begin position="14"/>
        <end position="35"/>
    </location>
</feature>
<keyword evidence="1" id="KW-0812">Transmembrane</keyword>
<keyword evidence="1" id="KW-0472">Membrane</keyword>
<protein>
    <submittedName>
        <fullName evidence="2">Uncharacterized protein</fullName>
    </submittedName>
</protein>
<evidence type="ECO:0000256" key="1">
    <source>
        <dbReference type="SAM" id="Phobius"/>
    </source>
</evidence>
<dbReference type="EMBL" id="BPVZ01000006">
    <property type="protein sequence ID" value="GKU93173.1"/>
    <property type="molecule type" value="Genomic_DNA"/>
</dbReference>
<name>A0AAV5HWC2_9ROSI</name>
<comment type="caution">
    <text evidence="2">The sequence shown here is derived from an EMBL/GenBank/DDBJ whole genome shotgun (WGS) entry which is preliminary data.</text>
</comment>
<dbReference type="Proteomes" id="UP001054252">
    <property type="component" value="Unassembled WGS sequence"/>
</dbReference>
<keyword evidence="1" id="KW-1133">Transmembrane helix</keyword>
<sequence>MDGECRWWWVNADLLLTTAACCWLLGIDLLLPVGYRFATRFGEMMNTDLLPDLLPCGFFFAKKMMETEEWRLESGEAKKENRWIMTTREWIFRFCFFGE</sequence>
<evidence type="ECO:0000313" key="2">
    <source>
        <dbReference type="EMBL" id="GKU93173.1"/>
    </source>
</evidence>
<keyword evidence="3" id="KW-1185">Reference proteome</keyword>
<gene>
    <name evidence="2" type="ORF">SLEP1_g6791</name>
</gene>
<organism evidence="2 3">
    <name type="scientific">Rubroshorea leprosula</name>
    <dbReference type="NCBI Taxonomy" id="152421"/>
    <lineage>
        <taxon>Eukaryota</taxon>
        <taxon>Viridiplantae</taxon>
        <taxon>Streptophyta</taxon>
        <taxon>Embryophyta</taxon>
        <taxon>Tracheophyta</taxon>
        <taxon>Spermatophyta</taxon>
        <taxon>Magnoliopsida</taxon>
        <taxon>eudicotyledons</taxon>
        <taxon>Gunneridae</taxon>
        <taxon>Pentapetalae</taxon>
        <taxon>rosids</taxon>
        <taxon>malvids</taxon>
        <taxon>Malvales</taxon>
        <taxon>Dipterocarpaceae</taxon>
        <taxon>Rubroshorea</taxon>
    </lineage>
</organism>
<proteinExistence type="predicted"/>
<dbReference type="AlphaFoldDB" id="A0AAV5HWC2"/>
<reference evidence="2 3" key="1">
    <citation type="journal article" date="2021" name="Commun. Biol.">
        <title>The genome of Shorea leprosula (Dipterocarpaceae) highlights the ecological relevance of drought in aseasonal tropical rainforests.</title>
        <authorList>
            <person name="Ng K.K.S."/>
            <person name="Kobayashi M.J."/>
            <person name="Fawcett J.A."/>
            <person name="Hatakeyama M."/>
            <person name="Paape T."/>
            <person name="Ng C.H."/>
            <person name="Ang C.C."/>
            <person name="Tnah L.H."/>
            <person name="Lee C.T."/>
            <person name="Nishiyama T."/>
            <person name="Sese J."/>
            <person name="O'Brien M.J."/>
            <person name="Copetti D."/>
            <person name="Mohd Noor M.I."/>
            <person name="Ong R.C."/>
            <person name="Putra M."/>
            <person name="Sireger I.Z."/>
            <person name="Indrioko S."/>
            <person name="Kosugi Y."/>
            <person name="Izuno A."/>
            <person name="Isagi Y."/>
            <person name="Lee S.L."/>
            <person name="Shimizu K.K."/>
        </authorList>
    </citation>
    <scope>NUCLEOTIDE SEQUENCE [LARGE SCALE GENOMIC DNA]</scope>
    <source>
        <strain evidence="2">214</strain>
    </source>
</reference>